<feature type="region of interest" description="Disordered" evidence="10">
    <location>
        <begin position="1418"/>
        <end position="1504"/>
    </location>
</feature>
<dbReference type="GO" id="GO:0030244">
    <property type="term" value="P:cellulose biosynthetic process"/>
    <property type="evidence" value="ECO:0007669"/>
    <property type="project" value="InterPro"/>
</dbReference>
<dbReference type="PROSITE" id="PS50053">
    <property type="entry name" value="UBIQUITIN_2"/>
    <property type="match status" value="1"/>
</dbReference>
<dbReference type="GO" id="GO:0016760">
    <property type="term" value="F:cellulose synthase (UDP-forming) activity"/>
    <property type="evidence" value="ECO:0007669"/>
    <property type="project" value="InterPro"/>
</dbReference>
<dbReference type="InterPro" id="IPR040240">
    <property type="entry name" value="TAF1"/>
</dbReference>
<feature type="domain" description="Ubiquitin-like" evidence="11">
    <location>
        <begin position="847"/>
        <end position="918"/>
    </location>
</feature>
<name>A0A5P1F6L8_ASPOF</name>
<dbReference type="Pfam" id="PF12157">
    <property type="entry name" value="DUF3591"/>
    <property type="match status" value="1"/>
</dbReference>
<evidence type="ECO:0000313" key="12">
    <source>
        <dbReference type="EMBL" id="ONK74026.1"/>
    </source>
</evidence>
<proteinExistence type="predicted"/>
<sequence length="1504" mass="168163">MAEAHQPSGKSTRDTYLDRLSARYKCSPVDVFVSIIDPLKEPPVITANTVLSILSVDYPANKAMYQMMVHQCFCLMHYWRDNGVCKEVQASAVFTNAPFMLKQVQASAVIYTSTITISGLKEALVSKNLRLRWTKVLQRSLTSCGYTWEVQAQSTLKAQNFLGPSMYFSQEKQPGYQHHEQGGTQISTSAMGLNICSTHQCTFMLNPDCDHQMFPDEPSGLKEASQCPVATKIRWHPLSKINRSTSAMGLNICSTHQCTFMLNPDCDHQMFPDEPSGLKEASQCPVATKIRWHPLSKINSWIKCYIDLIKLISVVPTADFIETLWQALEYWCLSVFFTMDFLLIKKRILSQSGYTIKSALLASKNIAIFEECCNVGVSGHSCSRAPTSAADGNRSLVAPEFVIWSVAESDIEQDPVNFRNETSLPILCVEDGMVILKFSEIFGIHEPLRKTERKDQHRHSISKDRVKVADSVDVEEDEEVFLRSSCHDFSRIKYPISTVSEVDVDIHHATSGVEEQMKDSCLFAQPMKDDDFTMDVFACQWSSRSPNVYPLDQQDWEDAIVWGNSPTASHGCSESCVISELSAGINTDAEVEDRHAHKTIECDNKDNHLLIDPVLVEPFGSKKEVSESTCRSSYCDYHPQLLRLESLHEKNDVPSVEMDKENQTEGSRRGDIMHRFNKLSLQNKDLLDGSWLDQVIWDPDDAIPKPKLILDLQDEQMLFEIFDHKDSEHICSHAGAMVMMRPPSYYLGDSFDLHNQGMPSVGRFNISNDKYYSNRKTSQQAKSHTKKRSFHGIKVMHSIPALKLQTMKPKLSNKDIANFHRPKALWYPHDNEAMAKAKGMLCTSGLIKIIIISLGGGKGVKLHINADETLSTIKSKASKKLDFKPSEKVKVFYSGKELKDDKSLALQNVHPNSVLHLVRTKVHLWPRAQKLPGENKPLRPPGAFKKKSDLSVKDGHVFLMEYCEEKPLLLGNVGMGARLCTYYQKMAPGDQTASTLRNGNDGLGTVLPLEPSDKSPFLGDVGPGCSQSCLETNMYRAPLFPHKSSSTDYLLVRSAKGMLSLRRIDKLYSVGQQEPHMEVLSPGSKSIQTYLLNRMLVYVYREFRANEKPDILPLIRADDLASKFPGLTDAIVRKRLKHCADLRKGKNGMLVWVKRHDFRIPLEDELRRMLSPENVCSYESMQAGLYRLKRLGISRLTHPVGLSSAMNQLPDEAIALAAASHIERELQITPWNLTSNFVACTNQDKENIERLEITGVGDPSGRGLGFSYVRAIPKAPISNTTMKKKAASAKVGSTVTGTDADLRRLSMDAAREYFKSLKLSPPNPVGLHKRFGPSEYTDPAGQLMKLSQSASVAEYQNKFEALASKVTGLTPDLLKSSFISGLQPRIQRAVSAQRPRDLDDAFALARVFEDQFADTRSAPRPWVTRPTPQPQPIAPTSPNLATKLPVRRLTAAEQQDRRAKGASVTVAPARARTAAPTSDFRLLTSFPPASSPSLLARSATEEKI</sequence>
<accession>A0A5P1F6L8</accession>
<keyword evidence="13" id="KW-1185">Reference proteome</keyword>
<dbReference type="SUPFAM" id="SSF54236">
    <property type="entry name" value="Ubiquitin-like"/>
    <property type="match status" value="1"/>
</dbReference>
<dbReference type="InterPro" id="IPR005150">
    <property type="entry name" value="Cellulose_synth"/>
</dbReference>
<dbReference type="FunFam" id="3.10.20.90:FF:000223">
    <property type="entry name" value="Transcription initiation factor TFIID subunit 1"/>
    <property type="match status" value="1"/>
</dbReference>
<evidence type="ECO:0000313" key="13">
    <source>
        <dbReference type="Proteomes" id="UP000243459"/>
    </source>
</evidence>
<evidence type="ECO:0000256" key="1">
    <source>
        <dbReference type="ARBA" id="ARBA00004123"/>
    </source>
</evidence>
<dbReference type="InterPro" id="IPR029071">
    <property type="entry name" value="Ubiquitin-like_domsf"/>
</dbReference>
<keyword evidence="8" id="KW-0539">Nucleus</keyword>
<feature type="binding site" evidence="9">
    <location>
        <position position="34"/>
    </location>
    <ligand>
        <name>UDP-alpha-D-glucose</name>
        <dbReference type="ChEBI" id="CHEBI:58885"/>
    </ligand>
</feature>
<keyword evidence="3" id="KW-0328">Glycosyltransferase</keyword>
<evidence type="ECO:0000256" key="8">
    <source>
        <dbReference type="ARBA" id="ARBA00023242"/>
    </source>
</evidence>
<dbReference type="GO" id="GO:0016020">
    <property type="term" value="C:membrane"/>
    <property type="evidence" value="ECO:0007669"/>
    <property type="project" value="InterPro"/>
</dbReference>
<evidence type="ECO:0000256" key="10">
    <source>
        <dbReference type="SAM" id="MobiDB-lite"/>
    </source>
</evidence>
<dbReference type="InterPro" id="IPR022591">
    <property type="entry name" value="TAF1_HAT_dom"/>
</dbReference>
<dbReference type="CDD" id="cd17064">
    <property type="entry name" value="Ubl_TAFs_like"/>
    <property type="match status" value="1"/>
</dbReference>
<dbReference type="GO" id="GO:0005669">
    <property type="term" value="C:transcription factor TFIID complex"/>
    <property type="evidence" value="ECO:0007669"/>
    <property type="project" value="InterPro"/>
</dbReference>
<dbReference type="GO" id="GO:0016251">
    <property type="term" value="F:RNA polymerase II general transcription initiation factor activity"/>
    <property type="evidence" value="ECO:0007669"/>
    <property type="project" value="InterPro"/>
</dbReference>
<dbReference type="Proteomes" id="UP000243459">
    <property type="component" value="Chromosome 3"/>
</dbReference>
<dbReference type="GO" id="GO:0051123">
    <property type="term" value="P:RNA polymerase II preinitiation complex assembly"/>
    <property type="evidence" value="ECO:0007669"/>
    <property type="project" value="TreeGrafter"/>
</dbReference>
<evidence type="ECO:0000256" key="9">
    <source>
        <dbReference type="PIRSR" id="PIRSR605150-2"/>
    </source>
</evidence>
<reference evidence="13" key="1">
    <citation type="journal article" date="2017" name="Nat. Commun.">
        <title>The asparagus genome sheds light on the origin and evolution of a young Y chromosome.</title>
        <authorList>
            <person name="Harkess A."/>
            <person name="Zhou J."/>
            <person name="Xu C."/>
            <person name="Bowers J.E."/>
            <person name="Van der Hulst R."/>
            <person name="Ayyampalayam S."/>
            <person name="Mercati F."/>
            <person name="Riccardi P."/>
            <person name="McKain M.R."/>
            <person name="Kakrana A."/>
            <person name="Tang H."/>
            <person name="Ray J."/>
            <person name="Groenendijk J."/>
            <person name="Arikit S."/>
            <person name="Mathioni S.M."/>
            <person name="Nakano M."/>
            <person name="Shan H."/>
            <person name="Telgmann-Rauber A."/>
            <person name="Kanno A."/>
            <person name="Yue Z."/>
            <person name="Chen H."/>
            <person name="Li W."/>
            <person name="Chen Y."/>
            <person name="Xu X."/>
            <person name="Zhang Y."/>
            <person name="Luo S."/>
            <person name="Chen H."/>
            <person name="Gao J."/>
            <person name="Mao Z."/>
            <person name="Pires J.C."/>
            <person name="Luo M."/>
            <person name="Kudrna D."/>
            <person name="Wing R.A."/>
            <person name="Meyers B.C."/>
            <person name="Yi K."/>
            <person name="Kong H."/>
            <person name="Lavrijsen P."/>
            <person name="Sunseri F."/>
            <person name="Falavigna A."/>
            <person name="Ye Y."/>
            <person name="Leebens-Mack J.H."/>
            <person name="Chen G."/>
        </authorList>
    </citation>
    <scope>NUCLEOTIDE SEQUENCE [LARGE SCALE GENOMIC DNA]</scope>
    <source>
        <strain evidence="13">cv. DH0086</strain>
    </source>
</reference>
<dbReference type="PANTHER" id="PTHR13900">
    <property type="entry name" value="TRANSCRIPTION INITIATION FACTOR TFIID"/>
    <property type="match status" value="1"/>
</dbReference>
<dbReference type="Gene3D" id="3.10.20.90">
    <property type="entry name" value="Phosphatidylinositol 3-kinase Catalytic Subunit, Chain A, domain 1"/>
    <property type="match status" value="1"/>
</dbReference>
<feature type="binding site" evidence="9">
    <location>
        <position position="40"/>
    </location>
    <ligand>
        <name>UDP-alpha-D-glucose</name>
        <dbReference type="ChEBI" id="CHEBI:58885"/>
    </ligand>
</feature>
<evidence type="ECO:0000256" key="5">
    <source>
        <dbReference type="ARBA" id="ARBA00022692"/>
    </source>
</evidence>
<feature type="binding site" evidence="9">
    <location>
        <position position="41"/>
    </location>
    <ligand>
        <name>UDP-alpha-D-glucose</name>
        <dbReference type="ChEBI" id="CHEBI:58885"/>
    </ligand>
</feature>
<evidence type="ECO:0000256" key="3">
    <source>
        <dbReference type="ARBA" id="ARBA00022676"/>
    </source>
</evidence>
<gene>
    <name evidence="12" type="ORF">A4U43_C03F2030</name>
</gene>
<comment type="subcellular location">
    <subcellularLocation>
        <location evidence="2">Endomembrane system</location>
    </subcellularLocation>
    <subcellularLocation>
        <location evidence="1">Nucleus</location>
    </subcellularLocation>
</comment>
<dbReference type="Pfam" id="PF00240">
    <property type="entry name" value="ubiquitin"/>
    <property type="match status" value="1"/>
</dbReference>
<evidence type="ECO:0000259" key="11">
    <source>
        <dbReference type="PROSITE" id="PS50053"/>
    </source>
</evidence>
<feature type="compositionally biased region" description="Low complexity" evidence="10">
    <location>
        <begin position="1462"/>
        <end position="1498"/>
    </location>
</feature>
<organism evidence="12 13">
    <name type="scientific">Asparagus officinalis</name>
    <name type="common">Garden asparagus</name>
    <dbReference type="NCBI Taxonomy" id="4686"/>
    <lineage>
        <taxon>Eukaryota</taxon>
        <taxon>Viridiplantae</taxon>
        <taxon>Streptophyta</taxon>
        <taxon>Embryophyta</taxon>
        <taxon>Tracheophyta</taxon>
        <taxon>Spermatophyta</taxon>
        <taxon>Magnoliopsida</taxon>
        <taxon>Liliopsida</taxon>
        <taxon>Asparagales</taxon>
        <taxon>Asparagaceae</taxon>
        <taxon>Asparagoideae</taxon>
        <taxon>Asparagus</taxon>
    </lineage>
</organism>
<dbReference type="Pfam" id="PF03552">
    <property type="entry name" value="Cellulose_synt"/>
    <property type="match status" value="1"/>
</dbReference>
<dbReference type="GO" id="GO:0012505">
    <property type="term" value="C:endomembrane system"/>
    <property type="evidence" value="ECO:0007669"/>
    <property type="project" value="UniProtKB-SubCell"/>
</dbReference>
<keyword evidence="6" id="KW-1133">Transmembrane helix</keyword>
<evidence type="ECO:0000256" key="2">
    <source>
        <dbReference type="ARBA" id="ARBA00004308"/>
    </source>
</evidence>
<dbReference type="GO" id="GO:0004402">
    <property type="term" value="F:histone acetyltransferase activity"/>
    <property type="evidence" value="ECO:0007669"/>
    <property type="project" value="InterPro"/>
</dbReference>
<dbReference type="InterPro" id="IPR000626">
    <property type="entry name" value="Ubiquitin-like_dom"/>
</dbReference>
<evidence type="ECO:0000256" key="6">
    <source>
        <dbReference type="ARBA" id="ARBA00022989"/>
    </source>
</evidence>
<dbReference type="EMBL" id="CM007383">
    <property type="protein sequence ID" value="ONK74026.1"/>
    <property type="molecule type" value="Genomic_DNA"/>
</dbReference>
<evidence type="ECO:0000256" key="7">
    <source>
        <dbReference type="ARBA" id="ARBA00023136"/>
    </source>
</evidence>
<dbReference type="PANTHER" id="PTHR13900:SF0">
    <property type="entry name" value="TRANSCRIPTION INITIATION FACTOR TFIID SUBUNIT 1"/>
    <property type="match status" value="1"/>
</dbReference>
<keyword evidence="5" id="KW-0812">Transmembrane</keyword>
<dbReference type="Gramene" id="ONK74026">
    <property type="protein sequence ID" value="ONK74026"/>
    <property type="gene ID" value="A4U43_C03F2030"/>
</dbReference>
<dbReference type="SMART" id="SM00213">
    <property type="entry name" value="UBQ"/>
    <property type="match status" value="1"/>
</dbReference>
<keyword evidence="4" id="KW-0808">Transferase</keyword>
<keyword evidence="7" id="KW-0472">Membrane</keyword>
<dbReference type="GO" id="GO:0017025">
    <property type="term" value="F:TBP-class protein binding"/>
    <property type="evidence" value="ECO:0007669"/>
    <property type="project" value="InterPro"/>
</dbReference>
<protein>
    <recommendedName>
        <fullName evidence="11">Ubiquitin-like domain-containing protein</fullName>
    </recommendedName>
</protein>
<evidence type="ECO:0000256" key="4">
    <source>
        <dbReference type="ARBA" id="ARBA00022679"/>
    </source>
</evidence>